<comment type="caution">
    <text evidence="2">The sequence shown here is derived from an EMBL/GenBank/DDBJ whole genome shotgun (WGS) entry which is preliminary data.</text>
</comment>
<dbReference type="EMBL" id="AGNL01003633">
    <property type="protein sequence ID" value="EJK74467.1"/>
    <property type="molecule type" value="Genomic_DNA"/>
</dbReference>
<sequence length="171" mass="19305">MPPRNRLDSITEEPALEPERGMTRKASLNSLKYSEVTVKINVTENKDACVVPSEPSDQEENVDSYWDYDETSSTSLVGSTSLQDLMSRAKEEMPELSQLESESVLECGSYQVGREDWPDTMLCELLVSDSQRCKRVLLEDGRTAYVISVRNQAKPKEDGKCLSSNDQYFYG</sequence>
<dbReference type="Proteomes" id="UP000266841">
    <property type="component" value="Unassembled WGS sequence"/>
</dbReference>
<proteinExistence type="predicted"/>
<gene>
    <name evidence="2" type="ORF">THAOC_03849</name>
</gene>
<protein>
    <submittedName>
        <fullName evidence="2">Uncharacterized protein</fullName>
    </submittedName>
</protein>
<dbReference type="AlphaFoldDB" id="K0TPH1"/>
<organism evidence="2 3">
    <name type="scientific">Thalassiosira oceanica</name>
    <name type="common">Marine diatom</name>
    <dbReference type="NCBI Taxonomy" id="159749"/>
    <lineage>
        <taxon>Eukaryota</taxon>
        <taxon>Sar</taxon>
        <taxon>Stramenopiles</taxon>
        <taxon>Ochrophyta</taxon>
        <taxon>Bacillariophyta</taxon>
        <taxon>Coscinodiscophyceae</taxon>
        <taxon>Thalassiosirophycidae</taxon>
        <taxon>Thalassiosirales</taxon>
        <taxon>Thalassiosiraceae</taxon>
        <taxon>Thalassiosira</taxon>
    </lineage>
</organism>
<evidence type="ECO:0000313" key="3">
    <source>
        <dbReference type="Proteomes" id="UP000266841"/>
    </source>
</evidence>
<evidence type="ECO:0000256" key="1">
    <source>
        <dbReference type="SAM" id="MobiDB-lite"/>
    </source>
</evidence>
<evidence type="ECO:0000313" key="2">
    <source>
        <dbReference type="EMBL" id="EJK74467.1"/>
    </source>
</evidence>
<reference evidence="2 3" key="1">
    <citation type="journal article" date="2012" name="Genome Biol.">
        <title>Genome and low-iron response of an oceanic diatom adapted to chronic iron limitation.</title>
        <authorList>
            <person name="Lommer M."/>
            <person name="Specht M."/>
            <person name="Roy A.S."/>
            <person name="Kraemer L."/>
            <person name="Andreson R."/>
            <person name="Gutowska M.A."/>
            <person name="Wolf J."/>
            <person name="Bergner S.V."/>
            <person name="Schilhabel M.B."/>
            <person name="Klostermeier U.C."/>
            <person name="Beiko R.G."/>
            <person name="Rosenstiel P."/>
            <person name="Hippler M."/>
            <person name="Laroche J."/>
        </authorList>
    </citation>
    <scope>NUCLEOTIDE SEQUENCE [LARGE SCALE GENOMIC DNA]</scope>
    <source>
        <strain evidence="2 3">CCMP1005</strain>
    </source>
</reference>
<keyword evidence="3" id="KW-1185">Reference proteome</keyword>
<accession>K0TPH1</accession>
<name>K0TPH1_THAOC</name>
<dbReference type="OMA" id="FASEWET"/>
<feature type="region of interest" description="Disordered" evidence="1">
    <location>
        <begin position="1"/>
        <end position="23"/>
    </location>
</feature>